<dbReference type="RefSeq" id="WP_181552272.1">
    <property type="nucleotide sequence ID" value="NZ_JACDUS010000011.1"/>
</dbReference>
<name>A0A7W0CBK0_9BACT</name>
<evidence type="ECO:0000313" key="2">
    <source>
        <dbReference type="EMBL" id="MBA2882639.1"/>
    </source>
</evidence>
<dbReference type="CDD" id="cd00077">
    <property type="entry name" value="HDc"/>
    <property type="match status" value="1"/>
</dbReference>
<dbReference type="EMBL" id="JACDUS010000011">
    <property type="protein sequence ID" value="MBA2882639.1"/>
    <property type="molecule type" value="Genomic_DNA"/>
</dbReference>
<dbReference type="NCBIfam" id="NF045665">
    <property type="entry name" value="NTPtran_DVU1551"/>
    <property type="match status" value="1"/>
</dbReference>
<dbReference type="InterPro" id="IPR025877">
    <property type="entry name" value="MobA-like_NTP_Trfase"/>
</dbReference>
<gene>
    <name evidence="2" type="ORF">HNR65_002993</name>
</gene>
<accession>A0A7W0CBK0</accession>
<dbReference type="SMART" id="SM00471">
    <property type="entry name" value="HDc"/>
    <property type="match status" value="1"/>
</dbReference>
<keyword evidence="3" id="KW-1185">Reference proteome</keyword>
<dbReference type="GO" id="GO:0016779">
    <property type="term" value="F:nucleotidyltransferase activity"/>
    <property type="evidence" value="ECO:0007669"/>
    <property type="project" value="UniProtKB-KW"/>
</dbReference>
<dbReference type="PROSITE" id="PS51831">
    <property type="entry name" value="HD"/>
    <property type="match status" value="1"/>
</dbReference>
<evidence type="ECO:0000313" key="3">
    <source>
        <dbReference type="Proteomes" id="UP000525298"/>
    </source>
</evidence>
<dbReference type="InterPro" id="IPR029044">
    <property type="entry name" value="Nucleotide-diphossugar_trans"/>
</dbReference>
<proteinExistence type="predicted"/>
<evidence type="ECO:0000259" key="1">
    <source>
        <dbReference type="PROSITE" id="PS51831"/>
    </source>
</evidence>
<dbReference type="AlphaFoldDB" id="A0A7W0CBK0"/>
<dbReference type="SUPFAM" id="SSF53448">
    <property type="entry name" value="Nucleotide-diphospho-sugar transferases"/>
    <property type="match status" value="1"/>
</dbReference>
<dbReference type="InterPro" id="IPR006674">
    <property type="entry name" value="HD_domain"/>
</dbReference>
<dbReference type="Pfam" id="PF01966">
    <property type="entry name" value="HD"/>
    <property type="match status" value="1"/>
</dbReference>
<dbReference type="CDD" id="cd04182">
    <property type="entry name" value="GT_2_like_f"/>
    <property type="match status" value="1"/>
</dbReference>
<keyword evidence="2" id="KW-0548">Nucleotidyltransferase</keyword>
<dbReference type="PANTHER" id="PTHR43777">
    <property type="entry name" value="MOLYBDENUM COFACTOR CYTIDYLYLTRANSFERASE"/>
    <property type="match status" value="1"/>
</dbReference>
<dbReference type="Proteomes" id="UP000525298">
    <property type="component" value="Unassembled WGS sequence"/>
</dbReference>
<feature type="domain" description="HD" evidence="1">
    <location>
        <begin position="225"/>
        <end position="322"/>
    </location>
</feature>
<dbReference type="InterPro" id="IPR003607">
    <property type="entry name" value="HD/PDEase_dom"/>
</dbReference>
<dbReference type="SUPFAM" id="SSF109604">
    <property type="entry name" value="HD-domain/PDEase-like"/>
    <property type="match status" value="1"/>
</dbReference>
<protein>
    <submittedName>
        <fullName evidence="2">CTP:molybdopterin cytidylyltransferase MocA</fullName>
    </submittedName>
</protein>
<dbReference type="Pfam" id="PF12804">
    <property type="entry name" value="NTP_transf_3"/>
    <property type="match status" value="1"/>
</dbReference>
<organism evidence="2 3">
    <name type="scientific">Desulfosalsimonas propionicica</name>
    <dbReference type="NCBI Taxonomy" id="332175"/>
    <lineage>
        <taxon>Bacteria</taxon>
        <taxon>Pseudomonadati</taxon>
        <taxon>Thermodesulfobacteriota</taxon>
        <taxon>Desulfobacteria</taxon>
        <taxon>Desulfobacterales</taxon>
        <taxon>Desulfosalsimonadaceae</taxon>
        <taxon>Desulfosalsimonas</taxon>
    </lineage>
</organism>
<comment type="caution">
    <text evidence="2">The sequence shown here is derived from an EMBL/GenBank/DDBJ whole genome shotgun (WGS) entry which is preliminary data.</text>
</comment>
<dbReference type="InterPro" id="IPR054703">
    <property type="entry name" value="Mop-rel"/>
</dbReference>
<reference evidence="2 3" key="1">
    <citation type="submission" date="2020-07" db="EMBL/GenBank/DDBJ databases">
        <title>Genomic Encyclopedia of Type Strains, Phase IV (KMG-IV): sequencing the most valuable type-strain genomes for metagenomic binning, comparative biology and taxonomic classification.</title>
        <authorList>
            <person name="Goeker M."/>
        </authorList>
    </citation>
    <scope>NUCLEOTIDE SEQUENCE [LARGE SCALE GENOMIC DNA]</scope>
    <source>
        <strain evidence="2 3">DSM 17721</strain>
    </source>
</reference>
<dbReference type="PANTHER" id="PTHR43777:SF1">
    <property type="entry name" value="MOLYBDENUM COFACTOR CYTIDYLYLTRANSFERASE"/>
    <property type="match status" value="1"/>
</dbReference>
<dbReference type="Gene3D" id="3.90.550.10">
    <property type="entry name" value="Spore Coat Polysaccharide Biosynthesis Protein SpsA, Chain A"/>
    <property type="match status" value="1"/>
</dbReference>
<keyword evidence="2" id="KW-0808">Transferase</keyword>
<sequence>MLEMHGLKIGALILSAGRSSRQNGFKPILPIGPMTVLEHCIHLFTESGIGAVQVVLGHRAEELLPIVEKTGAHPVINQDYDRGMFSSVQIGLAALPAHIAGFFVLPVDIPLVRPITLEILVDCFSRNPNTEAFLPGFAGRTGHPPLLRENLRRDIAAYDGEKGLRGVLERCRTTVVSVPDRHILEDMDTPEQYIKIVNFWQRRDIPTPDEAEILLLRECRDNEDNVLHGRSVAQVAKRLAEAVNESGASTIDTQLVVAAALLHDIAKGQADHCRAGASRLKALGFSDQLAEIVACHADYEPVAGTAVNEAELVYLADKLVQKTKTVGLDTRFQTRYDRFAGNKEARQSVLRRWRQAKMISERIEKSINCRMTSLL</sequence>
<dbReference type="Gene3D" id="1.10.3210.10">
    <property type="entry name" value="Hypothetical protein af1432"/>
    <property type="match status" value="1"/>
</dbReference>